<reference evidence="6" key="2">
    <citation type="submission" date="2021-04" db="EMBL/GenBank/DDBJ databases">
        <authorList>
            <person name="Gilroy R."/>
        </authorList>
    </citation>
    <scope>NUCLEOTIDE SEQUENCE</scope>
    <source>
        <strain evidence="6">CHK196-7946</strain>
    </source>
</reference>
<dbReference type="Pfam" id="PF02901">
    <property type="entry name" value="PFL-like"/>
    <property type="match status" value="1"/>
</dbReference>
<feature type="modified residue" description="Glycine radical" evidence="3">
    <location>
        <position position="723"/>
    </location>
</feature>
<gene>
    <name evidence="6" type="ORF">H9697_00145</name>
</gene>
<dbReference type="SUPFAM" id="SSF51998">
    <property type="entry name" value="PFL-like glycyl radical enzymes"/>
    <property type="match status" value="1"/>
</dbReference>
<dbReference type="InterPro" id="IPR019777">
    <property type="entry name" value="Form_AcTrfase_GR_CS"/>
</dbReference>
<dbReference type="PANTHER" id="PTHR43641">
    <property type="entry name" value="FORMATE ACETYLTRANSFERASE 3-RELATED"/>
    <property type="match status" value="1"/>
</dbReference>
<dbReference type="InterPro" id="IPR051215">
    <property type="entry name" value="GRE"/>
</dbReference>
<dbReference type="PROSITE" id="PS51554">
    <property type="entry name" value="PFL"/>
    <property type="match status" value="1"/>
</dbReference>
<proteinExistence type="predicted"/>
<accession>A0A9D2Q896</accession>
<organism evidence="6 7">
    <name type="scientific">Candidatus Mediterraneibacter faecavium</name>
    <dbReference type="NCBI Taxonomy" id="2838668"/>
    <lineage>
        <taxon>Bacteria</taxon>
        <taxon>Bacillati</taxon>
        <taxon>Bacillota</taxon>
        <taxon>Clostridia</taxon>
        <taxon>Lachnospirales</taxon>
        <taxon>Lachnospiraceae</taxon>
        <taxon>Mediterraneibacter</taxon>
    </lineage>
</organism>
<evidence type="ECO:0000256" key="3">
    <source>
        <dbReference type="PROSITE-ProRule" id="PRU00493"/>
    </source>
</evidence>
<evidence type="ECO:0000256" key="2">
    <source>
        <dbReference type="ARBA" id="ARBA00023239"/>
    </source>
</evidence>
<dbReference type="PROSITE" id="PS51149">
    <property type="entry name" value="GLY_RADICAL_2"/>
    <property type="match status" value="1"/>
</dbReference>
<comment type="caution">
    <text evidence="6">The sequence shown here is derived from an EMBL/GenBank/DDBJ whole genome shotgun (WGS) entry which is preliminary data.</text>
</comment>
<feature type="domain" description="Glycine radical" evidence="4">
    <location>
        <begin position="629"/>
        <end position="745"/>
    </location>
</feature>
<dbReference type="Proteomes" id="UP000823902">
    <property type="component" value="Unassembled WGS sequence"/>
</dbReference>
<dbReference type="EMBL" id="DWVY01000001">
    <property type="protein sequence ID" value="HJC73356.1"/>
    <property type="molecule type" value="Genomic_DNA"/>
</dbReference>
<evidence type="ECO:0008006" key="8">
    <source>
        <dbReference type="Google" id="ProtNLM"/>
    </source>
</evidence>
<sequence>MMTPYTFRKDEYFKEAEDVYAAYPTDVSAMERMLEKMAEDDPKASPFRKKTWIYKVAAENADVKIFPSNPFYGEIDTGRERNSVTSSFPPQPGLGCWLMKQYPGFVDRYGEWSAWYGDRGVINAPQYTDASHHYADCSTVLEYGLAGIIRKIKEREKDGALTSHQREFLECMADVCESLEHISRRFSKKAAEMLEEEKNPLKRGVLERIADTAARVPEQPARTFYEAMCAIWYTREMCNALDGLGFAVIGHLDRILYPYYTKDIAQGRITPEEAQELIDCFVSMTDARWDLEADLPGGTNADIIVGGCDETGRTVYNEVTEMILNSYKKYRFANPKLQARITEDAPAGYLMRLGELAGMGLNVLSIFNDRVIIQANRKWDKKLEDCRLYVAGGCQEICVGNEVNCRAYVYLNLVQMLNVSLYPEYWNKVFERDGVSFLPAYKEETFEGFYRAAMENYQNEINMFMDRYNEFGMQWRKSNPSLFFSAVTPSCTEKAMDVSEGGAVYNTDNFAAAGTGTVIDALYAIKTAVYDRKAVTMDELRAAMQEDFKGREPLRQYLLHKVPKFGRDGEVNVFGRKVMHDLAARLGGKENCRGGKYEPSLFAFYSYDWFKDTTQATADGRKRGTGLSRGVNPSESTEDIDIATLLNAVKEMDYTEFPGGVVNYMDIPVSYKDAKPELFAAVIRAFCENGGSVMDFNVVDKELLLKAQKEPELHRNIVVRVCGYSAYFHTLSREMQNEVIGRTQR</sequence>
<keyword evidence="1 3" id="KW-0556">Organic radical</keyword>
<evidence type="ECO:0000256" key="1">
    <source>
        <dbReference type="ARBA" id="ARBA00022818"/>
    </source>
</evidence>
<protein>
    <recommendedName>
        <fullName evidence="8">4-hydroxyphenylacetate decarboxylase large subunit</fullName>
    </recommendedName>
</protein>
<dbReference type="GO" id="GO:0005829">
    <property type="term" value="C:cytosol"/>
    <property type="evidence" value="ECO:0007669"/>
    <property type="project" value="TreeGrafter"/>
</dbReference>
<dbReference type="PROSITE" id="PS00850">
    <property type="entry name" value="GLY_RADICAL_1"/>
    <property type="match status" value="1"/>
</dbReference>
<dbReference type="Pfam" id="PF01228">
    <property type="entry name" value="Gly_radical"/>
    <property type="match status" value="1"/>
</dbReference>
<dbReference type="InterPro" id="IPR001150">
    <property type="entry name" value="Gly_radical"/>
</dbReference>
<dbReference type="Gene3D" id="3.20.70.20">
    <property type="match status" value="1"/>
</dbReference>
<dbReference type="InterPro" id="IPR004184">
    <property type="entry name" value="PFL_dom"/>
</dbReference>
<dbReference type="AlphaFoldDB" id="A0A9D2Q896"/>
<evidence type="ECO:0000259" key="5">
    <source>
        <dbReference type="PROSITE" id="PS51554"/>
    </source>
</evidence>
<name>A0A9D2Q896_9FIRM</name>
<evidence type="ECO:0000313" key="7">
    <source>
        <dbReference type="Proteomes" id="UP000823902"/>
    </source>
</evidence>
<evidence type="ECO:0000259" key="4">
    <source>
        <dbReference type="PROSITE" id="PS51149"/>
    </source>
</evidence>
<dbReference type="GO" id="GO:0016829">
    <property type="term" value="F:lyase activity"/>
    <property type="evidence" value="ECO:0007669"/>
    <property type="project" value="UniProtKB-KW"/>
</dbReference>
<reference evidence="6" key="1">
    <citation type="journal article" date="2021" name="PeerJ">
        <title>Extensive microbial diversity within the chicken gut microbiome revealed by metagenomics and culture.</title>
        <authorList>
            <person name="Gilroy R."/>
            <person name="Ravi A."/>
            <person name="Getino M."/>
            <person name="Pursley I."/>
            <person name="Horton D.L."/>
            <person name="Alikhan N.F."/>
            <person name="Baker D."/>
            <person name="Gharbi K."/>
            <person name="Hall N."/>
            <person name="Watson M."/>
            <person name="Adriaenssens E.M."/>
            <person name="Foster-Nyarko E."/>
            <person name="Jarju S."/>
            <person name="Secka A."/>
            <person name="Antonio M."/>
            <person name="Oren A."/>
            <person name="Chaudhuri R.R."/>
            <person name="La Ragione R."/>
            <person name="Hildebrand F."/>
            <person name="Pallen M.J."/>
        </authorList>
    </citation>
    <scope>NUCLEOTIDE SEQUENCE</scope>
    <source>
        <strain evidence="6">CHK196-7946</strain>
    </source>
</reference>
<dbReference type="PANTHER" id="PTHR43641:SF2">
    <property type="entry name" value="DEHYDRATASE YBIW-RELATED"/>
    <property type="match status" value="1"/>
</dbReference>
<feature type="domain" description="PFL" evidence="5">
    <location>
        <begin position="1"/>
        <end position="622"/>
    </location>
</feature>
<evidence type="ECO:0000313" key="6">
    <source>
        <dbReference type="EMBL" id="HJC73356.1"/>
    </source>
</evidence>
<keyword evidence="2" id="KW-0456">Lyase</keyword>